<keyword evidence="5" id="KW-0186">Copper</keyword>
<dbReference type="PANTHER" id="PTHR36507:SF1">
    <property type="entry name" value="BLL1555 PROTEIN"/>
    <property type="match status" value="1"/>
</dbReference>
<dbReference type="AlphaFoldDB" id="A0A855X3K8"/>
<dbReference type="InterPro" id="IPR035668">
    <property type="entry name" value="Amicyanin"/>
</dbReference>
<dbReference type="InterPro" id="IPR052721">
    <property type="entry name" value="ET_Amicyanin"/>
</dbReference>
<evidence type="ECO:0000313" key="9">
    <source>
        <dbReference type="Proteomes" id="UP000250918"/>
    </source>
</evidence>
<organism evidence="8 9">
    <name type="scientific">candidate division GN15 bacterium</name>
    <dbReference type="NCBI Taxonomy" id="2072418"/>
    <lineage>
        <taxon>Bacteria</taxon>
        <taxon>candidate division GN15</taxon>
    </lineage>
</organism>
<name>A0A855X3K8_9BACT</name>
<evidence type="ECO:0000256" key="3">
    <source>
        <dbReference type="ARBA" id="ARBA00022764"/>
    </source>
</evidence>
<feature type="binding site" evidence="5">
    <location>
        <position position="112"/>
    </location>
    <ligand>
        <name>Cu cation</name>
        <dbReference type="ChEBI" id="CHEBI:23378"/>
    </ligand>
</feature>
<comment type="cofactor">
    <cofactor evidence="5">
        <name>Cu cation</name>
        <dbReference type="ChEBI" id="CHEBI:23378"/>
    </cofactor>
    <text evidence="5">Binds 1 copper ion per subunit.</text>
</comment>
<dbReference type="PROSITE" id="PS51257">
    <property type="entry name" value="PROKAR_LIPOPROTEIN"/>
    <property type="match status" value="1"/>
</dbReference>
<evidence type="ECO:0000256" key="2">
    <source>
        <dbReference type="ARBA" id="ARBA00022448"/>
    </source>
</evidence>
<feature type="chain" id="PRO_5032963243" description="EfeO-type cupredoxin-like domain-containing protein" evidence="6">
    <location>
        <begin position="30"/>
        <end position="123"/>
    </location>
</feature>
<dbReference type="SUPFAM" id="SSF49503">
    <property type="entry name" value="Cupredoxins"/>
    <property type="match status" value="1"/>
</dbReference>
<keyword evidence="3" id="KW-0574">Periplasm</keyword>
<feature type="domain" description="EfeO-type cupredoxin-like" evidence="7">
    <location>
        <begin position="29"/>
        <end position="121"/>
    </location>
</feature>
<evidence type="ECO:0000256" key="1">
    <source>
        <dbReference type="ARBA" id="ARBA00004418"/>
    </source>
</evidence>
<reference evidence="8 9" key="1">
    <citation type="journal article" date="2018" name="ISME J.">
        <title>A methanotrophic archaeon couples anaerobic oxidation of methane to Fe(III) reduction.</title>
        <authorList>
            <person name="Cai C."/>
            <person name="Leu A.O."/>
            <person name="Xie G.J."/>
            <person name="Guo J."/>
            <person name="Feng Y."/>
            <person name="Zhao J.X."/>
            <person name="Tyson G.W."/>
            <person name="Yuan Z."/>
            <person name="Hu S."/>
        </authorList>
    </citation>
    <scope>NUCLEOTIDE SEQUENCE [LARGE SCALE GENOMIC DNA]</scope>
    <source>
        <strain evidence="8">FeB_12</strain>
    </source>
</reference>
<dbReference type="GO" id="GO:0009055">
    <property type="term" value="F:electron transfer activity"/>
    <property type="evidence" value="ECO:0007669"/>
    <property type="project" value="InterPro"/>
</dbReference>
<sequence>MNRHTYSLVAAIALALTAAWSLSSCSSSSNPTNSGGPPPPPNAISIAGFAFNPASLTVKAGSKVTWTNNDNTTHTVTSDDGTFTSSGNLASGAVYQFAFSSAGTFHYHCTIHPTMTGTITVTP</sequence>
<feature type="binding site" evidence="5">
    <location>
        <position position="109"/>
    </location>
    <ligand>
        <name>Cu cation</name>
        <dbReference type="ChEBI" id="CHEBI:23378"/>
    </ligand>
</feature>
<dbReference type="EMBL" id="PQAP01000202">
    <property type="protein sequence ID" value="PWB68411.1"/>
    <property type="molecule type" value="Genomic_DNA"/>
</dbReference>
<accession>A0A855X3K8</accession>
<feature type="signal peptide" evidence="6">
    <location>
        <begin position="1"/>
        <end position="29"/>
    </location>
</feature>
<keyword evidence="2" id="KW-0813">Transport</keyword>
<dbReference type="GO" id="GO:0042597">
    <property type="term" value="C:periplasmic space"/>
    <property type="evidence" value="ECO:0007669"/>
    <property type="project" value="UniProtKB-SubCell"/>
</dbReference>
<dbReference type="Gene3D" id="2.60.40.420">
    <property type="entry name" value="Cupredoxins - blue copper proteins"/>
    <property type="match status" value="1"/>
</dbReference>
<feature type="binding site" evidence="5">
    <location>
        <position position="115"/>
    </location>
    <ligand>
        <name>Cu cation</name>
        <dbReference type="ChEBI" id="CHEBI:23378"/>
    </ligand>
</feature>
<dbReference type="GO" id="GO:0005507">
    <property type="term" value="F:copper ion binding"/>
    <property type="evidence" value="ECO:0007669"/>
    <property type="project" value="InterPro"/>
</dbReference>
<comment type="caution">
    <text evidence="8">The sequence shown here is derived from an EMBL/GenBank/DDBJ whole genome shotgun (WGS) entry which is preliminary data.</text>
</comment>
<proteinExistence type="predicted"/>
<gene>
    <name evidence="8" type="ORF">C3F09_11700</name>
</gene>
<dbReference type="Pfam" id="PF13473">
    <property type="entry name" value="Cupredoxin_1"/>
    <property type="match status" value="1"/>
</dbReference>
<dbReference type="InterPro" id="IPR028096">
    <property type="entry name" value="EfeO_Cupredoxin"/>
</dbReference>
<keyword evidence="4" id="KW-0249">Electron transport</keyword>
<evidence type="ECO:0000313" key="8">
    <source>
        <dbReference type="EMBL" id="PWB68411.1"/>
    </source>
</evidence>
<evidence type="ECO:0000259" key="7">
    <source>
        <dbReference type="Pfam" id="PF13473"/>
    </source>
</evidence>
<evidence type="ECO:0000256" key="4">
    <source>
        <dbReference type="ARBA" id="ARBA00022982"/>
    </source>
</evidence>
<protein>
    <recommendedName>
        <fullName evidence="7">EfeO-type cupredoxin-like domain-containing protein</fullName>
    </recommendedName>
</protein>
<keyword evidence="5" id="KW-0479">Metal-binding</keyword>
<evidence type="ECO:0000256" key="5">
    <source>
        <dbReference type="PIRSR" id="PIRSR602386-1"/>
    </source>
</evidence>
<dbReference type="InterPro" id="IPR002386">
    <property type="entry name" value="Amicyanin/Pseudoazurin"/>
</dbReference>
<dbReference type="PRINTS" id="PR00155">
    <property type="entry name" value="AMICYANIN"/>
</dbReference>
<dbReference type="InterPro" id="IPR008972">
    <property type="entry name" value="Cupredoxin"/>
</dbReference>
<feature type="binding site" evidence="5">
    <location>
        <position position="74"/>
    </location>
    <ligand>
        <name>Cu cation</name>
        <dbReference type="ChEBI" id="CHEBI:23378"/>
    </ligand>
</feature>
<keyword evidence="6" id="KW-0732">Signal</keyword>
<comment type="subcellular location">
    <subcellularLocation>
        <location evidence="1">Periplasm</location>
    </subcellularLocation>
</comment>
<dbReference type="CDD" id="cd13921">
    <property type="entry name" value="Amicyanin"/>
    <property type="match status" value="1"/>
</dbReference>
<dbReference type="PANTHER" id="PTHR36507">
    <property type="entry name" value="BLL1555 PROTEIN"/>
    <property type="match status" value="1"/>
</dbReference>
<evidence type="ECO:0000256" key="6">
    <source>
        <dbReference type="SAM" id="SignalP"/>
    </source>
</evidence>
<dbReference type="Proteomes" id="UP000250918">
    <property type="component" value="Unassembled WGS sequence"/>
</dbReference>